<sequence>MASTAATHAPSTAPRRGVPRTPPPVLGRKAVAAVVLGNALEFYDFTVYAFFAKAIGEAFFPAQDPTHSLLASLALFGAGYVMRPIGGVLIGAFADRAGRKPAMLITIGLMALGMLMLAACPTYAQIGGWAHVIVIAGRLIQGLALGGEVGPATAFLLEAASPRRRGFVASWQIASQGCAALLAGLVATGLALAVGDRAMAEWGWRLMFGLGLAVIPVGLVIRSHLPETAGAEADPAAADSVLGVVRRLVVGHGRLLALTFVVIAASTVSNAVGTNMPVYAGATLGLTETAASAVPIALGLASVAFPLLGGWLADRIGRRPVMVWPRVAILVLAVPAFWWMARAGTATSVYAVTFLLSALSSINAAAIIVAIPEALPRAVRSAGLSIVYALSVSIFGGSTNYVVNWLIAASGDRLAPAYYLAAFSVAGTLAALMLPETRGRDLLADRGAR</sequence>
<evidence type="ECO:0000259" key="11">
    <source>
        <dbReference type="PROSITE" id="PS50850"/>
    </source>
</evidence>
<comment type="caution">
    <text evidence="12">The sequence shown here is derived from an EMBL/GenBank/DDBJ whole genome shotgun (WGS) entry which is preliminary data.</text>
</comment>
<dbReference type="SUPFAM" id="SSF103473">
    <property type="entry name" value="MFS general substrate transporter"/>
    <property type="match status" value="1"/>
</dbReference>
<dbReference type="PROSITE" id="PS50850">
    <property type="entry name" value="MFS"/>
    <property type="match status" value="1"/>
</dbReference>
<feature type="compositionally biased region" description="Low complexity" evidence="9">
    <location>
        <begin position="1"/>
        <end position="16"/>
    </location>
</feature>
<keyword evidence="13" id="KW-1185">Reference proteome</keyword>
<dbReference type="InterPro" id="IPR011701">
    <property type="entry name" value="MFS"/>
</dbReference>
<reference evidence="12" key="1">
    <citation type="journal article" date="2016" name="Front. Microbiol.">
        <title>Genome Sequence of the Piezophilic, Mesophilic Sulfate-Reducing Bacterium Desulfovibrio indicus J2T.</title>
        <authorList>
            <person name="Cao J."/>
            <person name="Maignien L."/>
            <person name="Shao Z."/>
            <person name="Alain K."/>
            <person name="Jebbar M."/>
        </authorList>
    </citation>
    <scope>NUCLEOTIDE SEQUENCE</scope>
    <source>
        <strain evidence="12">DSM 16372</strain>
    </source>
</reference>
<accession>A0AAV4ZGP2</accession>
<feature type="transmembrane region" description="Helical" evidence="10">
    <location>
        <begin position="202"/>
        <end position="221"/>
    </location>
</feature>
<dbReference type="InterPro" id="IPR020846">
    <property type="entry name" value="MFS_dom"/>
</dbReference>
<dbReference type="PROSITE" id="PS00216">
    <property type="entry name" value="SUGAR_TRANSPORT_1"/>
    <property type="match status" value="1"/>
</dbReference>
<evidence type="ECO:0000256" key="6">
    <source>
        <dbReference type="ARBA" id="ARBA00022847"/>
    </source>
</evidence>
<evidence type="ECO:0000256" key="1">
    <source>
        <dbReference type="ARBA" id="ARBA00004651"/>
    </source>
</evidence>
<feature type="transmembrane region" description="Helical" evidence="10">
    <location>
        <begin position="323"/>
        <end position="341"/>
    </location>
</feature>
<gene>
    <name evidence="12" type="primary">proP_1</name>
    <name evidence="12" type="ORF">BHAOGJBA_1051</name>
</gene>
<dbReference type="PANTHER" id="PTHR43528:SF3">
    <property type="entry name" value="CITRATE-PROTON SYMPORTER"/>
    <property type="match status" value="1"/>
</dbReference>
<feature type="transmembrane region" description="Helical" evidence="10">
    <location>
        <begin position="255"/>
        <end position="273"/>
    </location>
</feature>
<dbReference type="PANTHER" id="PTHR43528">
    <property type="entry name" value="ALPHA-KETOGLUTARATE PERMEASE"/>
    <property type="match status" value="1"/>
</dbReference>
<feature type="transmembrane region" description="Helical" evidence="10">
    <location>
        <begin position="383"/>
        <end position="403"/>
    </location>
</feature>
<name>A0AAV4ZGP2_9HYPH</name>
<evidence type="ECO:0000256" key="8">
    <source>
        <dbReference type="ARBA" id="ARBA00023136"/>
    </source>
</evidence>
<feature type="transmembrane region" description="Helical" evidence="10">
    <location>
        <begin position="293"/>
        <end position="311"/>
    </location>
</feature>
<evidence type="ECO:0000313" key="12">
    <source>
        <dbReference type="EMBL" id="GJD87547.1"/>
    </source>
</evidence>
<evidence type="ECO:0000256" key="10">
    <source>
        <dbReference type="SAM" id="Phobius"/>
    </source>
</evidence>
<feature type="domain" description="Major facilitator superfamily (MFS) profile" evidence="11">
    <location>
        <begin position="30"/>
        <end position="439"/>
    </location>
</feature>
<keyword evidence="6" id="KW-0769">Symport</keyword>
<keyword evidence="8 10" id="KW-0472">Membrane</keyword>
<feature type="transmembrane region" description="Helical" evidence="10">
    <location>
        <begin position="178"/>
        <end position="196"/>
    </location>
</feature>
<evidence type="ECO:0000313" key="13">
    <source>
        <dbReference type="Proteomes" id="UP001055247"/>
    </source>
</evidence>
<dbReference type="Proteomes" id="UP001055247">
    <property type="component" value="Unassembled WGS sequence"/>
</dbReference>
<evidence type="ECO:0000256" key="4">
    <source>
        <dbReference type="ARBA" id="ARBA00022475"/>
    </source>
</evidence>
<keyword evidence="3" id="KW-0813">Transport</keyword>
<reference evidence="12" key="2">
    <citation type="submission" date="2021-08" db="EMBL/GenBank/DDBJ databases">
        <authorList>
            <person name="Tani A."/>
            <person name="Ola A."/>
            <person name="Ogura Y."/>
            <person name="Katsura K."/>
            <person name="Hayashi T."/>
        </authorList>
    </citation>
    <scope>NUCLEOTIDE SEQUENCE</scope>
    <source>
        <strain evidence="12">DSM 16372</strain>
    </source>
</reference>
<dbReference type="GO" id="GO:0005886">
    <property type="term" value="C:plasma membrane"/>
    <property type="evidence" value="ECO:0007669"/>
    <property type="project" value="UniProtKB-SubCell"/>
</dbReference>
<dbReference type="Pfam" id="PF07690">
    <property type="entry name" value="MFS_1"/>
    <property type="match status" value="1"/>
</dbReference>
<feature type="transmembrane region" description="Helical" evidence="10">
    <location>
        <begin position="69"/>
        <end position="90"/>
    </location>
</feature>
<evidence type="ECO:0000256" key="9">
    <source>
        <dbReference type="SAM" id="MobiDB-lite"/>
    </source>
</evidence>
<proteinExistence type="inferred from homology"/>
<evidence type="ECO:0000256" key="2">
    <source>
        <dbReference type="ARBA" id="ARBA00008240"/>
    </source>
</evidence>
<keyword evidence="7 10" id="KW-1133">Transmembrane helix</keyword>
<organism evidence="12 13">
    <name type="scientific">Methylobacterium hispanicum</name>
    <dbReference type="NCBI Taxonomy" id="270350"/>
    <lineage>
        <taxon>Bacteria</taxon>
        <taxon>Pseudomonadati</taxon>
        <taxon>Pseudomonadota</taxon>
        <taxon>Alphaproteobacteria</taxon>
        <taxon>Hyphomicrobiales</taxon>
        <taxon>Methylobacteriaceae</taxon>
        <taxon>Methylobacterium</taxon>
    </lineage>
</organism>
<feature type="transmembrane region" description="Helical" evidence="10">
    <location>
        <begin position="102"/>
        <end position="124"/>
    </location>
</feature>
<comment type="similarity">
    <text evidence="2">Belongs to the major facilitator superfamily. Metabolite:H+ Symporter (MHS) family (TC 2.A.1.6) family.</text>
</comment>
<evidence type="ECO:0000256" key="3">
    <source>
        <dbReference type="ARBA" id="ARBA00022448"/>
    </source>
</evidence>
<dbReference type="PROSITE" id="PS00217">
    <property type="entry name" value="SUGAR_TRANSPORT_2"/>
    <property type="match status" value="1"/>
</dbReference>
<comment type="subcellular location">
    <subcellularLocation>
        <location evidence="1">Cell membrane</location>
        <topology evidence="1">Multi-pass membrane protein</topology>
    </subcellularLocation>
</comment>
<dbReference type="AlphaFoldDB" id="A0AAV4ZGP2"/>
<dbReference type="InterPro" id="IPR005829">
    <property type="entry name" value="Sugar_transporter_CS"/>
</dbReference>
<dbReference type="EMBL" id="BPQO01000003">
    <property type="protein sequence ID" value="GJD87547.1"/>
    <property type="molecule type" value="Genomic_DNA"/>
</dbReference>
<keyword evidence="4" id="KW-1003">Cell membrane</keyword>
<evidence type="ECO:0000256" key="5">
    <source>
        <dbReference type="ARBA" id="ARBA00022692"/>
    </source>
</evidence>
<dbReference type="InterPro" id="IPR036259">
    <property type="entry name" value="MFS_trans_sf"/>
</dbReference>
<keyword evidence="5 10" id="KW-0812">Transmembrane</keyword>
<dbReference type="RefSeq" id="WP_066919359.1">
    <property type="nucleotide sequence ID" value="NZ_BPQO01000003.1"/>
</dbReference>
<dbReference type="GO" id="GO:0015293">
    <property type="term" value="F:symporter activity"/>
    <property type="evidence" value="ECO:0007669"/>
    <property type="project" value="UniProtKB-KW"/>
</dbReference>
<dbReference type="Gene3D" id="1.20.1250.20">
    <property type="entry name" value="MFS general substrate transporter like domains"/>
    <property type="match status" value="1"/>
</dbReference>
<feature type="region of interest" description="Disordered" evidence="9">
    <location>
        <begin position="1"/>
        <end position="22"/>
    </location>
</feature>
<protein>
    <submittedName>
        <fullName evidence="12">Proline/betaine transporter</fullName>
    </submittedName>
</protein>
<feature type="transmembrane region" description="Helical" evidence="10">
    <location>
        <begin position="415"/>
        <end position="434"/>
    </location>
</feature>
<evidence type="ECO:0000256" key="7">
    <source>
        <dbReference type="ARBA" id="ARBA00022989"/>
    </source>
</evidence>
<feature type="transmembrane region" description="Helical" evidence="10">
    <location>
        <begin position="347"/>
        <end position="371"/>
    </location>
</feature>
<dbReference type="InterPro" id="IPR051084">
    <property type="entry name" value="H+-coupled_symporters"/>
</dbReference>